<sequence length="361" mass="40745">MKFFFFVLLVLLPCWADPGTEKAKVIYLKALNAQDLSSKPVYVGQTISVTYNLLLFSQAKFLGAELLKIPNPKQLKRLNFTPQWKSLGNDNFSAIYQYKVMGLKAVVPALKVSAFSQEQGYVDTSSVSSIPLQVVDLSQNPNYIGVVARDFQVVSHKVKEYDSQNNILVFEIKAQEANLEDLKIPVETKQGFESSHFGTGESHGIYYCILPKSMRQLSFSYFSLTQEQFKPVQFSLIPIVETISTQSNLKPKNNLFLFSNFVLGFLLLFVAVLYFVTRYKNTSLVVALLLVGVLLWNIFSGYKSAVLLPNTEIKILPTDNSTILTITTHSIPVKIIESHAQYDKILTQDERIGWVKKTNVE</sequence>
<dbReference type="OrthoDB" id="5372311at2"/>
<evidence type="ECO:0008006" key="5">
    <source>
        <dbReference type="Google" id="ProtNLM"/>
    </source>
</evidence>
<feature type="signal peptide" evidence="2">
    <location>
        <begin position="1"/>
        <end position="16"/>
    </location>
</feature>
<accession>A0A553UXH4</accession>
<proteinExistence type="predicted"/>
<evidence type="ECO:0000313" key="3">
    <source>
        <dbReference type="EMBL" id="TSA84721.1"/>
    </source>
</evidence>
<keyword evidence="4" id="KW-1185">Reference proteome</keyword>
<keyword evidence="2" id="KW-0732">Signal</keyword>
<feature type="transmembrane region" description="Helical" evidence="1">
    <location>
        <begin position="255"/>
        <end position="276"/>
    </location>
</feature>
<reference evidence="3" key="1">
    <citation type="submission" date="2019-07" db="EMBL/GenBank/DDBJ databases">
        <title>Helicobacter labacensis sp. nov., Helicobacter mehlei sp. nov. and Helicobacter vulpis sp. nov., isolated from gastric mucosa of red fox (Vulpis vulpis).</title>
        <authorList>
            <person name="Kusar D."/>
            <person name="Gruntar I."/>
            <person name="Pate M."/>
            <person name="Zajc U."/>
            <person name="Ocepek M."/>
        </authorList>
    </citation>
    <scope>NUCLEOTIDE SEQUENCE [LARGE SCALE GENOMIC DNA]</scope>
    <source>
        <strain evidence="3">L8b</strain>
    </source>
</reference>
<evidence type="ECO:0000256" key="1">
    <source>
        <dbReference type="SAM" id="Phobius"/>
    </source>
</evidence>
<dbReference type="RefSeq" id="WP_120955752.1">
    <property type="nucleotide sequence ID" value="NZ_VKGC01000007.1"/>
</dbReference>
<dbReference type="Proteomes" id="UP000319322">
    <property type="component" value="Unassembled WGS sequence"/>
</dbReference>
<protein>
    <recommendedName>
        <fullName evidence="5">Periplasmic protein</fullName>
    </recommendedName>
</protein>
<dbReference type="EMBL" id="VKGC01000007">
    <property type="protein sequence ID" value="TSA84721.1"/>
    <property type="molecule type" value="Genomic_DNA"/>
</dbReference>
<gene>
    <name evidence="3" type="ORF">FNE76_03905</name>
</gene>
<keyword evidence="1" id="KW-0472">Membrane</keyword>
<evidence type="ECO:0000256" key="2">
    <source>
        <dbReference type="SAM" id="SignalP"/>
    </source>
</evidence>
<feature type="transmembrane region" description="Helical" evidence="1">
    <location>
        <begin position="283"/>
        <end position="302"/>
    </location>
</feature>
<dbReference type="AlphaFoldDB" id="A0A553UXH4"/>
<reference evidence="3" key="2">
    <citation type="submission" date="2019-07" db="EMBL/GenBank/DDBJ databases">
        <authorList>
            <person name="Papic B."/>
        </authorList>
    </citation>
    <scope>NUCLEOTIDE SEQUENCE [LARGE SCALE GENOMIC DNA]</scope>
    <source>
        <strain evidence="3">L8b</strain>
    </source>
</reference>
<organism evidence="3 4">
    <name type="scientific">Helicobacter mehlei</name>
    <dbReference type="NCBI Taxonomy" id="2316080"/>
    <lineage>
        <taxon>Bacteria</taxon>
        <taxon>Pseudomonadati</taxon>
        <taxon>Campylobacterota</taxon>
        <taxon>Epsilonproteobacteria</taxon>
        <taxon>Campylobacterales</taxon>
        <taxon>Helicobacteraceae</taxon>
        <taxon>Helicobacter</taxon>
    </lineage>
</organism>
<keyword evidence="1" id="KW-0812">Transmembrane</keyword>
<comment type="caution">
    <text evidence="3">The sequence shown here is derived from an EMBL/GenBank/DDBJ whole genome shotgun (WGS) entry which is preliminary data.</text>
</comment>
<name>A0A553UXH4_9HELI</name>
<keyword evidence="1" id="KW-1133">Transmembrane helix</keyword>
<evidence type="ECO:0000313" key="4">
    <source>
        <dbReference type="Proteomes" id="UP000319322"/>
    </source>
</evidence>
<feature type="chain" id="PRO_5021810362" description="Periplasmic protein" evidence="2">
    <location>
        <begin position="17"/>
        <end position="361"/>
    </location>
</feature>